<keyword evidence="2" id="KW-1185">Reference proteome</keyword>
<dbReference type="Proteomes" id="UP000651728">
    <property type="component" value="Unassembled WGS sequence"/>
</dbReference>
<accession>A0ABQ4F9Q1</accession>
<protein>
    <submittedName>
        <fullName evidence="1">Uncharacterized protein</fullName>
    </submittedName>
</protein>
<dbReference type="EMBL" id="BOOB01000012">
    <property type="protein sequence ID" value="GIH31549.1"/>
    <property type="molecule type" value="Genomic_DNA"/>
</dbReference>
<evidence type="ECO:0000313" key="1">
    <source>
        <dbReference type="EMBL" id="GIH31549.1"/>
    </source>
</evidence>
<gene>
    <name evidence="1" type="ORF">Mam01_17130</name>
</gene>
<proteinExistence type="predicted"/>
<comment type="caution">
    <text evidence="1">The sequence shown here is derived from an EMBL/GenBank/DDBJ whole genome shotgun (WGS) entry which is preliminary data.</text>
</comment>
<reference evidence="1 2" key="1">
    <citation type="submission" date="2021-01" db="EMBL/GenBank/DDBJ databases">
        <title>Whole genome shotgun sequence of Microbispora amethystogenes NBRC 101907.</title>
        <authorList>
            <person name="Komaki H."/>
            <person name="Tamura T."/>
        </authorList>
    </citation>
    <scope>NUCLEOTIDE SEQUENCE [LARGE SCALE GENOMIC DNA]</scope>
    <source>
        <strain evidence="1 2">NBRC 101907</strain>
    </source>
</reference>
<sequence>MIMVALPTKNTVASAGSGMVSPLSQDFRLRKPPQITRKWGVVAGPCNVRTSLRIYDIETGRTATEKTLIEPGNESRVLNLAAISRE</sequence>
<organism evidence="1 2">
    <name type="scientific">Microbispora amethystogenes</name>
    <dbReference type="NCBI Taxonomy" id="1427754"/>
    <lineage>
        <taxon>Bacteria</taxon>
        <taxon>Bacillati</taxon>
        <taxon>Actinomycetota</taxon>
        <taxon>Actinomycetes</taxon>
        <taxon>Streptosporangiales</taxon>
        <taxon>Streptosporangiaceae</taxon>
        <taxon>Microbispora</taxon>
    </lineage>
</organism>
<evidence type="ECO:0000313" key="2">
    <source>
        <dbReference type="Proteomes" id="UP000651728"/>
    </source>
</evidence>
<name>A0ABQ4F9Q1_9ACTN</name>